<evidence type="ECO:0000313" key="7">
    <source>
        <dbReference type="EMBL" id="QGY99399.1"/>
    </source>
</evidence>
<name>A0A097P1F8_GVCP</name>
<protein>
    <submittedName>
        <fullName evidence="3">ORF53</fullName>
    </submittedName>
</protein>
<evidence type="ECO:0000313" key="3">
    <source>
        <dbReference type="EMBL" id="AIU36978.1"/>
    </source>
</evidence>
<evidence type="ECO:0000313" key="5">
    <source>
        <dbReference type="EMBL" id="AIU37261.1"/>
    </source>
</evidence>
<dbReference type="EMBL" id="MN696170">
    <property type="protein sequence ID" value="QGZ00108.1"/>
    <property type="molecule type" value="Genomic_DNA"/>
</dbReference>
<dbReference type="EMBL" id="KM217573">
    <property type="protein sequence ID" value="AIU36699.1"/>
    <property type="molecule type" value="Genomic_DNA"/>
</dbReference>
<dbReference type="OrthoDB" id="28825at10239"/>
<evidence type="ECO:0000313" key="11">
    <source>
        <dbReference type="EMBL" id="QGY99966.1"/>
    </source>
</evidence>
<reference evidence="2" key="2">
    <citation type="submission" date="2014-07" db="EMBL/GenBank/DDBJ databases">
        <title>Comparative genomics of CpGV: Evolution of a crop protection agent.</title>
        <authorList>
            <person name="Radtke P.C."/>
            <person name="Jehle J.A."/>
        </authorList>
    </citation>
    <scope>NUCLEOTIDE SEQUENCE</scope>
    <source>
        <strain evidence="2">CpGV-I07</strain>
    </source>
</reference>
<organismHost>
    <name type="scientific">Cydia pomonella</name>
    <name type="common">Codling moth</name>
    <dbReference type="NCBI Taxonomy" id="82600"/>
</organismHost>
<gene>
    <name evidence="3" type="primary">orf53</name>
</gene>
<evidence type="ECO:0000313" key="10">
    <source>
        <dbReference type="EMBL" id="QGY99825.1"/>
    </source>
</evidence>
<reference evidence="3" key="1">
    <citation type="journal article" date="2014" name="Proc. Natl. Acad. Sci. U.S.A.">
        <title>Baculovirus resistance in codling moth is virus isolate-dependent and the consequence of a mutation in viral gene pe38.</title>
        <authorList>
            <person name="Gebhardt M.M."/>
            <person name="Eberle K.E."/>
            <person name="Radtke P."/>
            <person name="Jehle J.A."/>
        </authorList>
    </citation>
    <scope>NUCLEOTIDE SEQUENCE</scope>
    <source>
        <strain evidence="5">CpGV-E2</strain>
        <strain evidence="2">CpGV-I07</strain>
        <strain evidence="4">CpGV-I12</strain>
        <strain evidence="3">CpGV-M</strain>
        <strain evidence="1">CpGV-S</strain>
    </source>
</reference>
<accession>A0A097P1F8</accession>
<dbReference type="EMBL" id="MN696169">
    <property type="protein sequence ID" value="QGY99966.1"/>
    <property type="molecule type" value="Genomic_DNA"/>
</dbReference>
<evidence type="ECO:0000313" key="9">
    <source>
        <dbReference type="EMBL" id="QGY99683.1"/>
    </source>
</evidence>
<dbReference type="EMBL" id="MN696167">
    <property type="protein sequence ID" value="QGY99683.1"/>
    <property type="molecule type" value="Genomic_DNA"/>
</dbReference>
<reference evidence="7" key="3">
    <citation type="journal article" date="2019" name="Virology">
        <title>Single nucleotide polymorphism (SNP) frequencies and distribution reveal complex genetic composition of seven novel natural isolates of Cydia pomonella granulovirus.</title>
        <authorList>
            <person name="Fan J."/>
            <person name="Wennmann J.T."/>
            <person name="Wang D."/>
            <person name="Jehle J.A."/>
        </authorList>
    </citation>
    <scope>NUCLEOTIDE SEQUENCE</scope>
    <source>
        <strain evidence="7">CpGV-ALE</strain>
        <strain evidence="8">CpGV-JQ</strain>
        <strain evidence="9">CpGV-KS1</strain>
        <strain evidence="10">CpGV-KS2</strain>
        <strain evidence="11">CpGV-WW</strain>
        <strain evidence="13">CpGV-ZY</strain>
        <strain evidence="12">CpGV-ZY2</strain>
    </source>
</reference>
<dbReference type="Pfam" id="PF07280">
    <property type="entry name" value="Ac110_PIF"/>
    <property type="match status" value="1"/>
</dbReference>
<evidence type="ECO:0000313" key="12">
    <source>
        <dbReference type="EMBL" id="QGZ00108.1"/>
    </source>
</evidence>
<evidence type="ECO:0000313" key="6">
    <source>
        <dbReference type="EMBL" id="QDW81112.1"/>
    </source>
</evidence>
<evidence type="ECO:0000313" key="1">
    <source>
        <dbReference type="EMBL" id="AIU36699.1"/>
    </source>
</evidence>
<dbReference type="EMBL" id="MN696166">
    <property type="protein sequence ID" value="QGY99541.1"/>
    <property type="molecule type" value="Genomic_DNA"/>
</dbReference>
<dbReference type="EMBL" id="KM217577">
    <property type="protein sequence ID" value="AIU37261.1"/>
    <property type="molecule type" value="Genomic_DNA"/>
</dbReference>
<evidence type="ECO:0000313" key="13">
    <source>
        <dbReference type="EMBL" id="QGZ00250.1"/>
    </source>
</evidence>
<proteinExistence type="predicted"/>
<sequence length="48" mass="5579">MIVVIVAATFICLALLYFLKLNRGQEIKRLVYEHKFIPVVLGKYVNKL</sequence>
<dbReference type="KEGG" id="vg:921350"/>
<dbReference type="EMBL" id="MN075941">
    <property type="protein sequence ID" value="QDW81112.1"/>
    <property type="molecule type" value="Genomic_DNA"/>
</dbReference>
<dbReference type="RefSeq" id="NP_148837.1">
    <property type="nucleotide sequence ID" value="NC_002816.1"/>
</dbReference>
<evidence type="ECO:0000313" key="4">
    <source>
        <dbReference type="EMBL" id="AIU37120.1"/>
    </source>
</evidence>
<dbReference type="GeneID" id="921350"/>
<dbReference type="EMBL" id="KM217576">
    <property type="protein sequence ID" value="AIU37120.1"/>
    <property type="molecule type" value="Genomic_DNA"/>
</dbReference>
<evidence type="ECO:0000313" key="8">
    <source>
        <dbReference type="EMBL" id="QGY99541.1"/>
    </source>
</evidence>
<dbReference type="EMBL" id="MN696168">
    <property type="protein sequence ID" value="QGY99825.1"/>
    <property type="molecule type" value="Genomic_DNA"/>
</dbReference>
<dbReference type="InterPro" id="IPR009903">
    <property type="entry name" value="AcMNPV_AC110"/>
</dbReference>
<dbReference type="EMBL" id="MN696171">
    <property type="protein sequence ID" value="QGZ00250.1"/>
    <property type="molecule type" value="Genomic_DNA"/>
</dbReference>
<reference evidence="6" key="4">
    <citation type="journal article" date="2019" name="Viruses">
        <title>Genome Analysis of A Novel South African Cydia pomonella granulovirus (CpGV-SA) with Resistance-Breaking Potential.</title>
        <authorList>
            <person name="Motsoeneng B."/>
            <person name="Jukes M.D."/>
            <person name="Knox C.M."/>
            <person name="Hill M.P."/>
            <person name="Moore S.D."/>
        </authorList>
    </citation>
    <scope>NUCLEOTIDE SEQUENCE</scope>
    <source>
        <strain evidence="6">CpGV-SA</strain>
    </source>
</reference>
<dbReference type="EMBL" id="KM217574">
    <property type="protein sequence ID" value="AIU36842.1"/>
    <property type="molecule type" value="Genomic_DNA"/>
</dbReference>
<evidence type="ECO:0000313" key="2">
    <source>
        <dbReference type="EMBL" id="AIU36842.1"/>
    </source>
</evidence>
<dbReference type="EMBL" id="KM217575">
    <property type="protein sequence ID" value="AIU36978.1"/>
    <property type="molecule type" value="Genomic_DNA"/>
</dbReference>
<organism evidence="3">
    <name type="scientific">Cydia pomonella granulosis virus</name>
    <name type="common">CpGV</name>
    <name type="synonym">Cydia pomonella granulovirus</name>
    <dbReference type="NCBI Taxonomy" id="28289"/>
    <lineage>
        <taxon>Viruses</taxon>
        <taxon>Viruses incertae sedis</taxon>
        <taxon>Naldaviricetes</taxon>
        <taxon>Lefavirales</taxon>
        <taxon>Baculoviridae</taxon>
        <taxon>Betabaculovirus</taxon>
        <taxon>Betabaculovirus cypomonellae</taxon>
    </lineage>
</organism>
<dbReference type="EMBL" id="MN696165">
    <property type="protein sequence ID" value="QGY99399.1"/>
    <property type="molecule type" value="Genomic_DNA"/>
</dbReference>